<accession>A0A3M7SLC5</accession>
<proteinExistence type="predicted"/>
<dbReference type="EMBL" id="REGN01001162">
    <property type="protein sequence ID" value="RNA36573.1"/>
    <property type="molecule type" value="Genomic_DNA"/>
</dbReference>
<evidence type="ECO:0000313" key="1">
    <source>
        <dbReference type="EMBL" id="RNA36573.1"/>
    </source>
</evidence>
<evidence type="ECO:0000313" key="2">
    <source>
        <dbReference type="Proteomes" id="UP000276133"/>
    </source>
</evidence>
<reference evidence="1 2" key="1">
    <citation type="journal article" date="2018" name="Sci. Rep.">
        <title>Genomic signatures of local adaptation to the degree of environmental predictability in rotifers.</title>
        <authorList>
            <person name="Franch-Gras L."/>
            <person name="Hahn C."/>
            <person name="Garcia-Roger E.M."/>
            <person name="Carmona M.J."/>
            <person name="Serra M."/>
            <person name="Gomez A."/>
        </authorList>
    </citation>
    <scope>NUCLEOTIDE SEQUENCE [LARGE SCALE GENOMIC DNA]</scope>
    <source>
        <strain evidence="1">HYR1</strain>
    </source>
</reference>
<dbReference type="Proteomes" id="UP000276133">
    <property type="component" value="Unassembled WGS sequence"/>
</dbReference>
<gene>
    <name evidence="1" type="ORF">BpHYR1_049826</name>
</gene>
<name>A0A3M7SLC5_BRAPC</name>
<protein>
    <submittedName>
        <fullName evidence="1">Uncharacterized protein</fullName>
    </submittedName>
</protein>
<dbReference type="AlphaFoldDB" id="A0A3M7SLC5"/>
<sequence>MSMNNNFEFFKQNKVKLLICFFDSFLRDSGIKTKLIDLENKIDKIKIFKFLPYMVNELSTVFIKTNGLRVPLYLQALPIKLNQ</sequence>
<organism evidence="1 2">
    <name type="scientific">Brachionus plicatilis</name>
    <name type="common">Marine rotifer</name>
    <name type="synonym">Brachionus muelleri</name>
    <dbReference type="NCBI Taxonomy" id="10195"/>
    <lineage>
        <taxon>Eukaryota</taxon>
        <taxon>Metazoa</taxon>
        <taxon>Spiralia</taxon>
        <taxon>Gnathifera</taxon>
        <taxon>Rotifera</taxon>
        <taxon>Eurotatoria</taxon>
        <taxon>Monogononta</taxon>
        <taxon>Pseudotrocha</taxon>
        <taxon>Ploima</taxon>
        <taxon>Brachionidae</taxon>
        <taxon>Brachionus</taxon>
    </lineage>
</organism>
<keyword evidence="2" id="KW-1185">Reference proteome</keyword>
<comment type="caution">
    <text evidence="1">The sequence shown here is derived from an EMBL/GenBank/DDBJ whole genome shotgun (WGS) entry which is preliminary data.</text>
</comment>